<evidence type="ECO:0000256" key="6">
    <source>
        <dbReference type="ARBA" id="ARBA00023002"/>
    </source>
</evidence>
<dbReference type="GO" id="GO:0009236">
    <property type="term" value="P:cobalamin biosynthetic process"/>
    <property type="evidence" value="ECO:0007669"/>
    <property type="project" value="UniProtKB-ARBA"/>
</dbReference>
<dbReference type="AlphaFoldDB" id="A0A246S3H1"/>
<evidence type="ECO:0000256" key="9">
    <source>
        <dbReference type="ARBA" id="ARBA00061097"/>
    </source>
</evidence>
<evidence type="ECO:0000256" key="3">
    <source>
        <dbReference type="ARBA" id="ARBA00022643"/>
    </source>
</evidence>
<reference evidence="13 14" key="1">
    <citation type="submission" date="2014-08" db="EMBL/GenBank/DDBJ databases">
        <title>Draft genome sequence of a novel L-asparaginase producing marine bacterium, Halomonas campaniensis.</title>
        <authorList>
            <person name="Sundarakrishnan B."/>
            <person name="Moushumi Priya A."/>
            <person name="Raman G."/>
            <person name="Sakthivel N."/>
            <person name="Park S."/>
            <person name="Jayachandran S."/>
        </authorList>
    </citation>
    <scope>NUCLEOTIDE SEQUENCE [LARGE SCALE GENOMIC DNA]</scope>
    <source>
        <strain evidence="13 14">SK03</strain>
    </source>
</reference>
<comment type="similarity">
    <text evidence="9">Belongs to the BluB family.</text>
</comment>
<protein>
    <recommendedName>
        <fullName evidence="11">5,6-dimethylbenzimidazole synthase</fullName>
        <ecNumber evidence="10">1.13.11.79</ecNumber>
    </recommendedName>
</protein>
<evidence type="ECO:0000259" key="12">
    <source>
        <dbReference type="Pfam" id="PF00881"/>
    </source>
</evidence>
<dbReference type="PANTHER" id="PTHR23026">
    <property type="entry name" value="NADPH NITROREDUCTASE"/>
    <property type="match status" value="1"/>
</dbReference>
<dbReference type="FunFam" id="3.40.109.10:FF:000013">
    <property type="entry name" value="5,6-dimethylbenzimidazole synthase"/>
    <property type="match status" value="1"/>
</dbReference>
<evidence type="ECO:0000256" key="8">
    <source>
        <dbReference type="ARBA" id="ARBA00051314"/>
    </source>
</evidence>
<name>A0A246S3H1_9GAMM</name>
<dbReference type="NCBIfam" id="TIGR02476">
    <property type="entry name" value="BluB"/>
    <property type="match status" value="1"/>
</dbReference>
<keyword evidence="7" id="KW-0520">NAD</keyword>
<comment type="subunit">
    <text evidence="1">Homooctamer.</text>
</comment>
<dbReference type="PANTHER" id="PTHR23026:SF90">
    <property type="entry name" value="IODOTYROSINE DEIODINASE 1"/>
    <property type="match status" value="1"/>
</dbReference>
<dbReference type="EMBL" id="JPUA01000012">
    <property type="protein sequence ID" value="OWV30717.1"/>
    <property type="molecule type" value="Genomic_DNA"/>
</dbReference>
<dbReference type="Proteomes" id="UP000197334">
    <property type="component" value="Unassembled WGS sequence"/>
</dbReference>
<keyword evidence="2" id="KW-0285">Flavoprotein</keyword>
<dbReference type="SUPFAM" id="SSF55469">
    <property type="entry name" value="FMN-dependent nitroreductase-like"/>
    <property type="match status" value="1"/>
</dbReference>
<dbReference type="InterPro" id="IPR050627">
    <property type="entry name" value="Nitroreductase/BluB"/>
</dbReference>
<keyword evidence="14" id="KW-1185">Reference proteome</keyword>
<accession>A0A246S3H1</accession>
<dbReference type="GO" id="GO:0000166">
    <property type="term" value="F:nucleotide binding"/>
    <property type="evidence" value="ECO:0007669"/>
    <property type="project" value="UniProtKB-KW"/>
</dbReference>
<dbReference type="EC" id="1.13.11.79" evidence="10"/>
<dbReference type="GO" id="GO:0102919">
    <property type="term" value="F:5,6-dimethylbenzimidazole synthase activity"/>
    <property type="evidence" value="ECO:0007669"/>
    <property type="project" value="UniProtKB-EC"/>
</dbReference>
<dbReference type="STRING" id="213554.FF32_00895"/>
<gene>
    <name evidence="13" type="ORF">JI62_05295</name>
</gene>
<comment type="catalytic activity">
    <reaction evidence="8">
        <text>FMNH2 + O2 = dialurate + 5,6-dimethylbenzimidazole + D-erythrose 4-phosphate + H(+)</text>
        <dbReference type="Rhea" id="RHEA:27345"/>
        <dbReference type="ChEBI" id="CHEBI:15378"/>
        <dbReference type="ChEBI" id="CHEBI:15379"/>
        <dbReference type="ChEBI" id="CHEBI:15890"/>
        <dbReference type="ChEBI" id="CHEBI:16897"/>
        <dbReference type="ChEBI" id="CHEBI:57618"/>
        <dbReference type="ChEBI" id="CHEBI:140629"/>
        <dbReference type="EC" id="1.13.11.79"/>
    </reaction>
</comment>
<proteinExistence type="inferred from homology"/>
<evidence type="ECO:0000256" key="1">
    <source>
        <dbReference type="ARBA" id="ARBA00011823"/>
    </source>
</evidence>
<evidence type="ECO:0000256" key="10">
    <source>
        <dbReference type="ARBA" id="ARBA00066311"/>
    </source>
</evidence>
<evidence type="ECO:0000256" key="4">
    <source>
        <dbReference type="ARBA" id="ARBA00022741"/>
    </source>
</evidence>
<keyword evidence="4" id="KW-0547">Nucleotide-binding</keyword>
<evidence type="ECO:0000256" key="11">
    <source>
        <dbReference type="ARBA" id="ARBA00068702"/>
    </source>
</evidence>
<keyword evidence="3" id="KW-0288">FMN</keyword>
<evidence type="ECO:0000256" key="7">
    <source>
        <dbReference type="ARBA" id="ARBA00023027"/>
    </source>
</evidence>
<dbReference type="InterPro" id="IPR029479">
    <property type="entry name" value="Nitroreductase"/>
</dbReference>
<dbReference type="Pfam" id="PF00881">
    <property type="entry name" value="Nitroreductase"/>
    <property type="match status" value="1"/>
</dbReference>
<dbReference type="OrthoDB" id="9773807at2"/>
<organism evidence="13 14">
    <name type="scientific">Halomonas campaniensis</name>
    <dbReference type="NCBI Taxonomy" id="213554"/>
    <lineage>
        <taxon>Bacteria</taxon>
        <taxon>Pseudomonadati</taxon>
        <taxon>Pseudomonadota</taxon>
        <taxon>Gammaproteobacteria</taxon>
        <taxon>Oceanospirillales</taxon>
        <taxon>Halomonadaceae</taxon>
        <taxon>Halomonas</taxon>
    </lineage>
</organism>
<dbReference type="RefSeq" id="WP_088699167.1">
    <property type="nucleotide sequence ID" value="NZ_JPUA01000012.1"/>
</dbReference>
<feature type="domain" description="Nitroreductase" evidence="12">
    <location>
        <begin position="21"/>
        <end position="187"/>
    </location>
</feature>
<keyword evidence="6" id="KW-0560">Oxidoreductase</keyword>
<dbReference type="InterPro" id="IPR012825">
    <property type="entry name" value="BluB"/>
</dbReference>
<dbReference type="InterPro" id="IPR000415">
    <property type="entry name" value="Nitroreductase-like"/>
</dbReference>
<dbReference type="CDD" id="cd02145">
    <property type="entry name" value="BluB"/>
    <property type="match status" value="1"/>
</dbReference>
<comment type="caution">
    <text evidence="13">The sequence shown here is derived from an EMBL/GenBank/DDBJ whole genome shotgun (WGS) entry which is preliminary data.</text>
</comment>
<evidence type="ECO:0000256" key="5">
    <source>
        <dbReference type="ARBA" id="ARBA00022857"/>
    </source>
</evidence>
<dbReference type="Gene3D" id="3.40.109.10">
    <property type="entry name" value="NADH Oxidase"/>
    <property type="match status" value="1"/>
</dbReference>
<evidence type="ECO:0000256" key="2">
    <source>
        <dbReference type="ARBA" id="ARBA00022630"/>
    </source>
</evidence>
<evidence type="ECO:0000313" key="13">
    <source>
        <dbReference type="EMBL" id="OWV30717.1"/>
    </source>
</evidence>
<evidence type="ECO:0000313" key="14">
    <source>
        <dbReference type="Proteomes" id="UP000197334"/>
    </source>
</evidence>
<sequence>MTVSNGRFTDSERQGVYRAIFERRDVRSQFLPDPVSPDVLTRLLEAAHHAPSVGFMQPWDFIVIESRDVRETVLAMFEQENQKAAERFEGERKEHYRSLKLQGIMESPLNLCITCDRSRGGPHVLGRNSIVETDLFSTCLAVQNLWLAARAEGIGVGWVSILDQEQLSTALNLPEHVYPLAYLCLGYVSEFLDQPELEAQGWRSRLPLSDLVHGDKWGQPFSSGL</sequence>
<keyword evidence="5" id="KW-0521">NADP</keyword>